<sequence>MGNGHGLTLISNQHKGLLEAVKERVHAAEHTQCTRHICANFMKKFKGQQFSKIFWYVVASTTQAKFEQRMNQIKKIEPLAYDHLMERDPKTWSKAFFRTVGNIMHMKMVYLRVLTHSLELPDLGKKTCGCRGWQLIGYPCVHAYAAISNLNMDLEDYVLPWLTTTMFCNACMYTIKPLNGSDMCPGKVKVELVQEVDVESDSDSEVQREPDSEVESYEVYFEEGNDTYEDIKLKLKFKDGVKIKKVKNLLYFKIQLDKMTKDRLDFKIQWKMSICKKYQHFKFYREREEGNL</sequence>
<dbReference type="PROSITE" id="PS50966">
    <property type="entry name" value="ZF_SWIM"/>
    <property type="match status" value="1"/>
</dbReference>
<evidence type="ECO:0000256" key="3">
    <source>
        <dbReference type="ARBA" id="ARBA00022833"/>
    </source>
</evidence>
<evidence type="ECO:0000256" key="2">
    <source>
        <dbReference type="ARBA" id="ARBA00022771"/>
    </source>
</evidence>
<protein>
    <recommendedName>
        <fullName evidence="5">SWIM-type domain-containing protein</fullName>
    </recommendedName>
</protein>
<dbReference type="Proteomes" id="UP001177003">
    <property type="component" value="Chromosome 7"/>
</dbReference>
<dbReference type="EMBL" id="OX465083">
    <property type="protein sequence ID" value="CAI9293669.1"/>
    <property type="molecule type" value="Genomic_DNA"/>
</dbReference>
<evidence type="ECO:0000256" key="1">
    <source>
        <dbReference type="ARBA" id="ARBA00022723"/>
    </source>
</evidence>
<organism evidence="6 7">
    <name type="scientific">Lactuca saligna</name>
    <name type="common">Willowleaf lettuce</name>
    <dbReference type="NCBI Taxonomy" id="75948"/>
    <lineage>
        <taxon>Eukaryota</taxon>
        <taxon>Viridiplantae</taxon>
        <taxon>Streptophyta</taxon>
        <taxon>Embryophyta</taxon>
        <taxon>Tracheophyta</taxon>
        <taxon>Spermatophyta</taxon>
        <taxon>Magnoliopsida</taxon>
        <taxon>eudicotyledons</taxon>
        <taxon>Gunneridae</taxon>
        <taxon>Pentapetalae</taxon>
        <taxon>asterids</taxon>
        <taxon>campanulids</taxon>
        <taxon>Asterales</taxon>
        <taxon>Asteraceae</taxon>
        <taxon>Cichorioideae</taxon>
        <taxon>Cichorieae</taxon>
        <taxon>Lactucinae</taxon>
        <taxon>Lactuca</taxon>
    </lineage>
</organism>
<accession>A0AA35ZJB7</accession>
<evidence type="ECO:0000313" key="7">
    <source>
        <dbReference type="Proteomes" id="UP001177003"/>
    </source>
</evidence>
<dbReference type="PANTHER" id="PTHR31973:SF189">
    <property type="entry name" value="TRANSPOSASE, MUDR, PLANT, MULE TRANSPOSASE DOMAIN PROTEIN-RELATED"/>
    <property type="match status" value="1"/>
</dbReference>
<evidence type="ECO:0000313" key="6">
    <source>
        <dbReference type="EMBL" id="CAI9293669.1"/>
    </source>
</evidence>
<proteinExistence type="predicted"/>
<evidence type="ECO:0000259" key="5">
    <source>
        <dbReference type="PROSITE" id="PS50966"/>
    </source>
</evidence>
<keyword evidence="1" id="KW-0479">Metal-binding</keyword>
<dbReference type="SMART" id="SM00575">
    <property type="entry name" value="ZnF_PMZ"/>
    <property type="match status" value="1"/>
</dbReference>
<dbReference type="InterPro" id="IPR006564">
    <property type="entry name" value="Znf_PMZ"/>
</dbReference>
<dbReference type="InterPro" id="IPR007527">
    <property type="entry name" value="Znf_SWIM"/>
</dbReference>
<dbReference type="Pfam" id="PF04434">
    <property type="entry name" value="SWIM"/>
    <property type="match status" value="1"/>
</dbReference>
<keyword evidence="3" id="KW-0862">Zinc</keyword>
<gene>
    <name evidence="6" type="ORF">LSALG_LOCUS32689</name>
</gene>
<dbReference type="GO" id="GO:0008270">
    <property type="term" value="F:zinc ion binding"/>
    <property type="evidence" value="ECO:0007669"/>
    <property type="project" value="UniProtKB-KW"/>
</dbReference>
<dbReference type="PANTHER" id="PTHR31973">
    <property type="entry name" value="POLYPROTEIN, PUTATIVE-RELATED"/>
    <property type="match status" value="1"/>
</dbReference>
<keyword evidence="7" id="KW-1185">Reference proteome</keyword>
<evidence type="ECO:0000256" key="4">
    <source>
        <dbReference type="PROSITE-ProRule" id="PRU00325"/>
    </source>
</evidence>
<name>A0AA35ZJB7_LACSI</name>
<reference evidence="6" key="1">
    <citation type="submission" date="2023-04" db="EMBL/GenBank/DDBJ databases">
        <authorList>
            <person name="Vijverberg K."/>
            <person name="Xiong W."/>
            <person name="Schranz E."/>
        </authorList>
    </citation>
    <scope>NUCLEOTIDE SEQUENCE</scope>
</reference>
<dbReference type="AlphaFoldDB" id="A0AA35ZJB7"/>
<feature type="domain" description="SWIM-type" evidence="5">
    <location>
        <begin position="114"/>
        <end position="151"/>
    </location>
</feature>
<keyword evidence="2 4" id="KW-0863">Zinc-finger</keyword>